<comment type="caution">
    <text evidence="6">The sequence shown here is derived from an EMBL/GenBank/DDBJ whole genome shotgun (WGS) entry which is preliminary data.</text>
</comment>
<name>A0ABC8UXB8_9AQUA</name>
<protein>
    <recommendedName>
        <fullName evidence="8">Bulb-type lectin domain-containing protein</fullName>
    </recommendedName>
</protein>
<feature type="domain" description="Bulb-type lectin" evidence="4">
    <location>
        <begin position="34"/>
        <end position="157"/>
    </location>
</feature>
<evidence type="ECO:0000256" key="1">
    <source>
        <dbReference type="ARBA" id="ARBA00022729"/>
    </source>
</evidence>
<keyword evidence="7" id="KW-1185">Reference proteome</keyword>
<dbReference type="PANTHER" id="PTHR32444">
    <property type="entry name" value="BULB-TYPE LECTIN DOMAIN-CONTAINING PROTEIN"/>
    <property type="match status" value="1"/>
</dbReference>
<dbReference type="EMBL" id="CAUOFW020009390">
    <property type="protein sequence ID" value="CAK9185673.1"/>
    <property type="molecule type" value="Genomic_DNA"/>
</dbReference>
<evidence type="ECO:0000259" key="4">
    <source>
        <dbReference type="PROSITE" id="PS50927"/>
    </source>
</evidence>
<gene>
    <name evidence="6" type="ORF">ILEXP_LOCUS56090</name>
</gene>
<evidence type="ECO:0000256" key="2">
    <source>
        <dbReference type="ARBA" id="ARBA00023180"/>
    </source>
</evidence>
<dbReference type="SUPFAM" id="SSF51110">
    <property type="entry name" value="alpha-D-mannose-specific plant lectins"/>
    <property type="match status" value="1"/>
</dbReference>
<dbReference type="InterPro" id="IPR036426">
    <property type="entry name" value="Bulb-type_lectin_dom_sf"/>
</dbReference>
<evidence type="ECO:0000259" key="5">
    <source>
        <dbReference type="PROSITE" id="PS50948"/>
    </source>
</evidence>
<feature type="signal peptide" evidence="3">
    <location>
        <begin position="1"/>
        <end position="32"/>
    </location>
</feature>
<dbReference type="PROSITE" id="PS50948">
    <property type="entry name" value="PAN"/>
    <property type="match status" value="1"/>
</dbReference>
<dbReference type="AlphaFoldDB" id="A0ABC8UXB8"/>
<dbReference type="CDD" id="cd00028">
    <property type="entry name" value="B_lectin"/>
    <property type="match status" value="1"/>
</dbReference>
<dbReference type="PROSITE" id="PS50927">
    <property type="entry name" value="BULB_LECTIN"/>
    <property type="match status" value="1"/>
</dbReference>
<dbReference type="SMART" id="SM00108">
    <property type="entry name" value="B_lectin"/>
    <property type="match status" value="1"/>
</dbReference>
<feature type="domain" description="Apple" evidence="5">
    <location>
        <begin position="307"/>
        <end position="386"/>
    </location>
</feature>
<evidence type="ECO:0000256" key="3">
    <source>
        <dbReference type="SAM" id="SignalP"/>
    </source>
</evidence>
<organism evidence="6 7">
    <name type="scientific">Ilex paraguariensis</name>
    <name type="common">yerba mate</name>
    <dbReference type="NCBI Taxonomy" id="185542"/>
    <lineage>
        <taxon>Eukaryota</taxon>
        <taxon>Viridiplantae</taxon>
        <taxon>Streptophyta</taxon>
        <taxon>Embryophyta</taxon>
        <taxon>Tracheophyta</taxon>
        <taxon>Spermatophyta</taxon>
        <taxon>Magnoliopsida</taxon>
        <taxon>eudicotyledons</taxon>
        <taxon>Gunneridae</taxon>
        <taxon>Pentapetalae</taxon>
        <taxon>asterids</taxon>
        <taxon>campanulids</taxon>
        <taxon>Aquifoliales</taxon>
        <taxon>Aquifoliaceae</taxon>
        <taxon>Ilex</taxon>
    </lineage>
</organism>
<proteinExistence type="predicted"/>
<reference evidence="6 7" key="1">
    <citation type="submission" date="2024-02" db="EMBL/GenBank/DDBJ databases">
        <authorList>
            <person name="Vignale AGUSTIN F."/>
            <person name="Sosa J E."/>
            <person name="Modenutti C."/>
        </authorList>
    </citation>
    <scope>NUCLEOTIDE SEQUENCE [LARGE SCALE GENOMIC DNA]</scope>
</reference>
<accession>A0ABC8UXB8</accession>
<evidence type="ECO:0008006" key="8">
    <source>
        <dbReference type="Google" id="ProtNLM"/>
    </source>
</evidence>
<dbReference type="Gene3D" id="2.90.10.10">
    <property type="entry name" value="Bulb-type lectin domain"/>
    <property type="match status" value="1"/>
</dbReference>
<dbReference type="Pfam" id="PF01453">
    <property type="entry name" value="B_lectin"/>
    <property type="match status" value="1"/>
</dbReference>
<feature type="chain" id="PRO_5044804376" description="Bulb-type lectin domain-containing protein" evidence="3">
    <location>
        <begin position="33"/>
        <end position="392"/>
    </location>
</feature>
<dbReference type="Pfam" id="PF08276">
    <property type="entry name" value="PAN_2"/>
    <property type="match status" value="1"/>
</dbReference>
<evidence type="ECO:0000313" key="7">
    <source>
        <dbReference type="Proteomes" id="UP001642360"/>
    </source>
</evidence>
<keyword evidence="2" id="KW-0325">Glycoprotein</keyword>
<sequence length="392" mass="44460">MATKGRRMRVLPLLLVYLSSCILFFNISPAYSETDTIYLGQPLRDWEQLISENQVFKLQFFNPRRTSRSRYVGIFYNKGQRTEKAVWMANRDNPIPDASGNLIIDVDGRLKISYNGGRNAIVFNSLSATKNTSATLLDSGNFVFRELDSNGSVARVLWESFDYPTNTLLPGMKLGINIKTGHKWSLTSWRRDEVPASGFFNFGVDPNGTGQLVIWRLGNVYWTSGLWSNGSFDNVRQLSYEDYYNFSYVSNENEKYLNYSVNESNTSPMFYIGPDGQMRGEEGIASIGGCHLRNHLGCKMTGNSPECRKPNYFFQAQAKSIDGDGFKYDESYNLSDSDCKEICWNNCSCVAYGTINGTGCEIWIQGMSFVEHWGTSHTQFYFLVTFSVSKRG</sequence>
<dbReference type="InterPro" id="IPR003609">
    <property type="entry name" value="Pan_app"/>
</dbReference>
<dbReference type="InterPro" id="IPR001480">
    <property type="entry name" value="Bulb-type_lectin_dom"/>
</dbReference>
<keyword evidence="1 3" id="KW-0732">Signal</keyword>
<evidence type="ECO:0000313" key="6">
    <source>
        <dbReference type="EMBL" id="CAK9185673.1"/>
    </source>
</evidence>
<dbReference type="PANTHER" id="PTHR32444:SF128">
    <property type="entry name" value="CURCULIN-LIKE (MANNOSE-BINDING) LECTIN FAMILY PROTEIN"/>
    <property type="match status" value="1"/>
</dbReference>
<dbReference type="Proteomes" id="UP001642360">
    <property type="component" value="Unassembled WGS sequence"/>
</dbReference>